<accession>A0ABX0A4J3</accession>
<dbReference type="EMBL" id="JAACYS010000022">
    <property type="protein sequence ID" value="NCU17436.1"/>
    <property type="molecule type" value="Genomic_DNA"/>
</dbReference>
<feature type="transmembrane region" description="Helical" evidence="1">
    <location>
        <begin position="121"/>
        <end position="139"/>
    </location>
</feature>
<comment type="caution">
    <text evidence="2">The sequence shown here is derived from an EMBL/GenBank/DDBJ whole genome shotgun (WGS) entry which is preliminary data.</text>
</comment>
<organism evidence="2 3">
    <name type="scientific">Pallidibacillus pasinlerensis</name>
    <dbReference type="NCBI Taxonomy" id="2703818"/>
    <lineage>
        <taxon>Bacteria</taxon>
        <taxon>Bacillati</taxon>
        <taxon>Bacillota</taxon>
        <taxon>Bacilli</taxon>
        <taxon>Bacillales</taxon>
        <taxon>Bacillaceae</taxon>
        <taxon>Pallidibacillus</taxon>
    </lineage>
</organism>
<feature type="transmembrane region" description="Helical" evidence="1">
    <location>
        <begin position="39"/>
        <end position="63"/>
    </location>
</feature>
<keyword evidence="3" id="KW-1185">Reference proteome</keyword>
<evidence type="ECO:0000313" key="2">
    <source>
        <dbReference type="EMBL" id="NCU17436.1"/>
    </source>
</evidence>
<sequence length="147" mass="16903">MTSMILIILGSLIIASIFGIVTVSRQKSIGDGEDMFRNLYVYLVLFATLMMTIGGSIGAFMSIADYVSPNVYVQSFEEYKVIYDNVNEQAKQQYSNEQIKVMYDDYVDNEVNREKERALNGLIKSLGWIVIPLPIFLYFQRLTRKEK</sequence>
<evidence type="ECO:0008006" key="4">
    <source>
        <dbReference type="Google" id="ProtNLM"/>
    </source>
</evidence>
<reference evidence="2 3" key="1">
    <citation type="submission" date="2020-01" db="EMBL/GenBank/DDBJ databases">
        <title>A novel Bacillus sp. from Pasinler.</title>
        <authorList>
            <person name="Adiguzel A."/>
            <person name="Ay H."/>
            <person name="Baltaci M.O."/>
        </authorList>
    </citation>
    <scope>NUCLEOTIDE SEQUENCE [LARGE SCALE GENOMIC DNA]</scope>
    <source>
        <strain evidence="2 3">P1</strain>
    </source>
</reference>
<proteinExistence type="predicted"/>
<keyword evidence="1" id="KW-1133">Transmembrane helix</keyword>
<dbReference type="Proteomes" id="UP000743899">
    <property type="component" value="Unassembled WGS sequence"/>
</dbReference>
<dbReference type="RefSeq" id="WP_161920269.1">
    <property type="nucleotide sequence ID" value="NZ_JAACYS010000022.1"/>
</dbReference>
<feature type="transmembrane region" description="Helical" evidence="1">
    <location>
        <begin position="6"/>
        <end position="23"/>
    </location>
</feature>
<evidence type="ECO:0000313" key="3">
    <source>
        <dbReference type="Proteomes" id="UP000743899"/>
    </source>
</evidence>
<name>A0ABX0A4J3_9BACI</name>
<evidence type="ECO:0000256" key="1">
    <source>
        <dbReference type="SAM" id="Phobius"/>
    </source>
</evidence>
<protein>
    <recommendedName>
        <fullName evidence="4">DUF4199 domain-containing protein</fullName>
    </recommendedName>
</protein>
<keyword evidence="1" id="KW-0472">Membrane</keyword>
<gene>
    <name evidence="2" type="ORF">GW534_06605</name>
</gene>
<keyword evidence="1" id="KW-0812">Transmembrane</keyword>